<feature type="region of interest" description="Disordered" evidence="1">
    <location>
        <begin position="289"/>
        <end position="356"/>
    </location>
</feature>
<keyword evidence="4" id="KW-1185">Reference proteome</keyword>
<evidence type="ECO:0000313" key="3">
    <source>
        <dbReference type="EMBL" id="EHO73143.1"/>
    </source>
</evidence>
<keyword evidence="2" id="KW-0472">Membrane</keyword>
<comment type="caution">
    <text evidence="3">The sequence shown here is derived from an EMBL/GenBank/DDBJ whole genome shotgun (WGS) entry which is preliminary data.</text>
</comment>
<evidence type="ECO:0008006" key="5">
    <source>
        <dbReference type="Google" id="ProtNLM"/>
    </source>
</evidence>
<keyword evidence="2" id="KW-1133">Transmembrane helix</keyword>
<dbReference type="Proteomes" id="UP000003167">
    <property type="component" value="Unassembled WGS sequence"/>
</dbReference>
<gene>
    <name evidence="3" type="ORF">HMPREF9944_00736</name>
</gene>
<organism evidence="3 4">
    <name type="scientific">Segatella maculosa OT 289</name>
    <dbReference type="NCBI Taxonomy" id="999422"/>
    <lineage>
        <taxon>Bacteria</taxon>
        <taxon>Pseudomonadati</taxon>
        <taxon>Bacteroidota</taxon>
        <taxon>Bacteroidia</taxon>
        <taxon>Bacteroidales</taxon>
        <taxon>Prevotellaceae</taxon>
        <taxon>Segatella</taxon>
    </lineage>
</organism>
<sequence length="356" mass="40546">MRINWKKTFIVASDMLIGTYLILAFTAFNKPDETVRLCTKVNINIQDEATNGFINTREIKERLEKTHLYPLEKPMKYVDLRKMEETLTASPFVKTAQCYKTQSGEVNIALTQRMPVVRIKAANGDDYYLDDNDCIMPNSHYTSDLIIATGNINKRFATEYISPLSKELMSQELWRNQIEQINVLPDLGVELVPRVGDHIVYLGRLPSLKSRAKRMEAVTSFVDKKMNRLEKFYKYGLSQAGWNRYSYINLEFDNQIICKRKDGKRDETESVAEAVAESDAVGGVIDAHDLEQEEAPVAAPGTAKTKTEPKKKAAEDKRDEAKTSAKKAEPKKNKASEKSENGPKKPEEKKKQKLNR</sequence>
<proteinExistence type="predicted"/>
<dbReference type="STRING" id="999422.HMPREF9944_00736"/>
<accession>H1HKP2</accession>
<reference evidence="3 4" key="1">
    <citation type="submission" date="2011-12" db="EMBL/GenBank/DDBJ databases">
        <title>The Genome Sequence of Prevotella maculosa OT 289.</title>
        <authorList>
            <consortium name="The Broad Institute Genome Sequencing Platform"/>
            <person name="Earl A."/>
            <person name="Ward D."/>
            <person name="Feldgarden M."/>
            <person name="Gevers D."/>
            <person name="Izard J."/>
            <person name="Blanton J.M."/>
            <person name="Mathney J."/>
            <person name="Tanner A.C."/>
            <person name="Dewhirst F.E."/>
            <person name="Young S.K."/>
            <person name="Zeng Q."/>
            <person name="Gargeya S."/>
            <person name="Fitzgerald M."/>
            <person name="Haas B."/>
            <person name="Abouelleil A."/>
            <person name="Alvarado L."/>
            <person name="Arachchi H.M."/>
            <person name="Berlin A."/>
            <person name="Chapman S.B."/>
            <person name="Gearin G."/>
            <person name="Goldberg J."/>
            <person name="Griggs A."/>
            <person name="Gujja S."/>
            <person name="Hansen M."/>
            <person name="Heiman D."/>
            <person name="Howarth C."/>
            <person name="Larimer J."/>
            <person name="Lui A."/>
            <person name="MacDonald P.J.P."/>
            <person name="McCowen C."/>
            <person name="Montmayeur A."/>
            <person name="Murphy C."/>
            <person name="Neiman D."/>
            <person name="Pearson M."/>
            <person name="Priest M."/>
            <person name="Roberts A."/>
            <person name="Saif S."/>
            <person name="Shea T."/>
            <person name="Sisk P."/>
            <person name="Stolte C."/>
            <person name="Sykes S."/>
            <person name="Wortman J."/>
            <person name="Nusbaum C."/>
            <person name="Birren B."/>
        </authorList>
    </citation>
    <scope>NUCLEOTIDE SEQUENCE [LARGE SCALE GENOMIC DNA]</scope>
    <source>
        <strain evidence="3 4">OT 289</strain>
    </source>
</reference>
<dbReference type="PATRIC" id="fig|999422.3.peg.754"/>
<evidence type="ECO:0000313" key="4">
    <source>
        <dbReference type="Proteomes" id="UP000003167"/>
    </source>
</evidence>
<dbReference type="HOGENOM" id="CLU_064655_0_0_10"/>
<feature type="compositionally biased region" description="Basic and acidic residues" evidence="1">
    <location>
        <begin position="305"/>
        <end position="350"/>
    </location>
</feature>
<name>H1HKP2_9BACT</name>
<evidence type="ECO:0000256" key="1">
    <source>
        <dbReference type="SAM" id="MobiDB-lite"/>
    </source>
</evidence>
<protein>
    <recommendedName>
        <fullName evidence="5">Cell division protein FtsQ</fullName>
    </recommendedName>
</protein>
<evidence type="ECO:0000256" key="2">
    <source>
        <dbReference type="SAM" id="Phobius"/>
    </source>
</evidence>
<keyword evidence="2" id="KW-0812">Transmembrane</keyword>
<feature type="transmembrane region" description="Helical" evidence="2">
    <location>
        <begin position="9"/>
        <end position="28"/>
    </location>
</feature>
<dbReference type="RefSeq" id="WP_008564487.1">
    <property type="nucleotide sequence ID" value="NZ_JH594501.1"/>
</dbReference>
<dbReference type="EMBL" id="AGEK01000016">
    <property type="protein sequence ID" value="EHO73143.1"/>
    <property type="molecule type" value="Genomic_DNA"/>
</dbReference>
<dbReference type="OrthoDB" id="1466667at2"/>
<dbReference type="AlphaFoldDB" id="H1HKP2"/>